<dbReference type="EC" id="2.7.4.9" evidence="3"/>
<dbReference type="GO" id="GO:0004550">
    <property type="term" value="F:nucleoside diphosphate kinase activity"/>
    <property type="evidence" value="ECO:0007669"/>
    <property type="project" value="TreeGrafter"/>
</dbReference>
<dbReference type="NCBIfam" id="TIGR00041">
    <property type="entry name" value="DTMP_kinase"/>
    <property type="match status" value="1"/>
</dbReference>
<dbReference type="GO" id="GO:0005524">
    <property type="term" value="F:ATP binding"/>
    <property type="evidence" value="ECO:0007669"/>
    <property type="project" value="UniProtKB-KW"/>
</dbReference>
<dbReference type="CDD" id="cd01672">
    <property type="entry name" value="TMPK"/>
    <property type="match status" value="1"/>
</dbReference>
<evidence type="ECO:0000256" key="3">
    <source>
        <dbReference type="ARBA" id="ARBA00012980"/>
    </source>
</evidence>
<dbReference type="CTD" id="1841"/>
<evidence type="ECO:0000256" key="8">
    <source>
        <dbReference type="ARBA" id="ARBA00022777"/>
    </source>
</evidence>
<dbReference type="GO" id="GO:0005634">
    <property type="term" value="C:nucleus"/>
    <property type="evidence" value="ECO:0007669"/>
    <property type="project" value="TreeGrafter"/>
</dbReference>
<evidence type="ECO:0000313" key="11">
    <source>
        <dbReference type="EnsemblMetazoa" id="XP_038050788.1"/>
    </source>
</evidence>
<dbReference type="FunFam" id="3.40.50.300:FF:000679">
    <property type="entry name" value="Thymidylate kinase"/>
    <property type="match status" value="1"/>
</dbReference>
<evidence type="ECO:0000256" key="6">
    <source>
        <dbReference type="ARBA" id="ARBA00022727"/>
    </source>
</evidence>
<dbReference type="OMA" id="YWHQFDA"/>
<keyword evidence="5" id="KW-0808">Transferase</keyword>
<keyword evidence="12" id="KW-1185">Reference proteome</keyword>
<dbReference type="AlphaFoldDB" id="A0A913ZG81"/>
<sequence>MRRGALIVFEGCDRAGKSTQCRKLVEALQAKGKAAEAMRFPDRTTVIGKTIGSYLEKKMEMQDNAVHLLFSANRWELVPYMQKLLNQGTTLVVDRYAYSGVAFTAAKQGFDLHWCKQPDVGLPKPDLVFFLDINLEEAEQRDDFGEERYESTLFQKKVKDNYDQLKESTWEFLDASQSIEDIHCSALDIAEDIVDGELCTPMEKLWI</sequence>
<proteinExistence type="inferred from homology"/>
<dbReference type="Pfam" id="PF02223">
    <property type="entry name" value="Thymidylate_kin"/>
    <property type="match status" value="1"/>
</dbReference>
<dbReference type="EnsemblMetazoa" id="XM_038194860.1">
    <property type="protein sequence ID" value="XP_038050788.1"/>
    <property type="gene ID" value="LOC119723942"/>
</dbReference>
<dbReference type="GO" id="GO:0006233">
    <property type="term" value="P:dTDP biosynthetic process"/>
    <property type="evidence" value="ECO:0007669"/>
    <property type="project" value="InterPro"/>
</dbReference>
<keyword evidence="7" id="KW-0547">Nucleotide-binding</keyword>
<keyword evidence="6" id="KW-0545">Nucleotide biosynthesis</keyword>
<dbReference type="PROSITE" id="PS01331">
    <property type="entry name" value="THYMIDYLATE_KINASE"/>
    <property type="match status" value="1"/>
</dbReference>
<dbReference type="InterPro" id="IPR018094">
    <property type="entry name" value="Thymidylate_kinase"/>
</dbReference>
<dbReference type="GO" id="GO:0004798">
    <property type="term" value="F:dTMP kinase activity"/>
    <property type="evidence" value="ECO:0007669"/>
    <property type="project" value="UniProtKB-EC"/>
</dbReference>
<evidence type="ECO:0000256" key="9">
    <source>
        <dbReference type="ARBA" id="ARBA00022840"/>
    </source>
</evidence>
<evidence type="ECO:0000259" key="10">
    <source>
        <dbReference type="Pfam" id="PF02223"/>
    </source>
</evidence>
<dbReference type="InterPro" id="IPR039430">
    <property type="entry name" value="Thymidylate_kin-like_dom"/>
</dbReference>
<protein>
    <recommendedName>
        <fullName evidence="4">Thymidylate kinase</fullName>
        <ecNumber evidence="3">2.7.4.9</ecNumber>
    </recommendedName>
</protein>
<dbReference type="PANTHER" id="PTHR10344:SF1">
    <property type="entry name" value="THYMIDYLATE KINASE"/>
    <property type="match status" value="1"/>
</dbReference>
<keyword evidence="9" id="KW-0067">ATP-binding</keyword>
<dbReference type="GO" id="GO:0006227">
    <property type="term" value="P:dUDP biosynthetic process"/>
    <property type="evidence" value="ECO:0007669"/>
    <property type="project" value="TreeGrafter"/>
</dbReference>
<name>A0A913ZG81_PATMI</name>
<evidence type="ECO:0000313" key="12">
    <source>
        <dbReference type="Proteomes" id="UP000887568"/>
    </source>
</evidence>
<organism evidence="11 12">
    <name type="scientific">Patiria miniata</name>
    <name type="common">Bat star</name>
    <name type="synonym">Asterina miniata</name>
    <dbReference type="NCBI Taxonomy" id="46514"/>
    <lineage>
        <taxon>Eukaryota</taxon>
        <taxon>Metazoa</taxon>
        <taxon>Echinodermata</taxon>
        <taxon>Eleutherozoa</taxon>
        <taxon>Asterozoa</taxon>
        <taxon>Asteroidea</taxon>
        <taxon>Valvatacea</taxon>
        <taxon>Valvatida</taxon>
        <taxon>Asterinidae</taxon>
        <taxon>Patiria</taxon>
    </lineage>
</organism>
<dbReference type="RefSeq" id="XP_038050788.1">
    <property type="nucleotide sequence ID" value="XM_038194860.1"/>
</dbReference>
<evidence type="ECO:0000256" key="5">
    <source>
        <dbReference type="ARBA" id="ARBA00022679"/>
    </source>
</evidence>
<dbReference type="InterPro" id="IPR027417">
    <property type="entry name" value="P-loop_NTPase"/>
</dbReference>
<dbReference type="Proteomes" id="UP000887568">
    <property type="component" value="Unplaced"/>
</dbReference>
<comment type="pathway">
    <text evidence="1">Pyrimidine metabolism; dTTP biosynthesis.</text>
</comment>
<accession>A0A913ZG81</accession>
<dbReference type="GO" id="GO:0005829">
    <property type="term" value="C:cytosol"/>
    <property type="evidence" value="ECO:0007669"/>
    <property type="project" value="TreeGrafter"/>
</dbReference>
<dbReference type="InterPro" id="IPR018095">
    <property type="entry name" value="Thymidylate_kin_CS"/>
</dbReference>
<dbReference type="GO" id="GO:0006235">
    <property type="term" value="P:dTTP biosynthetic process"/>
    <property type="evidence" value="ECO:0007669"/>
    <property type="project" value="TreeGrafter"/>
</dbReference>
<dbReference type="PANTHER" id="PTHR10344">
    <property type="entry name" value="THYMIDYLATE KINASE"/>
    <property type="match status" value="1"/>
</dbReference>
<dbReference type="GO" id="GO:0005739">
    <property type="term" value="C:mitochondrion"/>
    <property type="evidence" value="ECO:0007669"/>
    <property type="project" value="TreeGrafter"/>
</dbReference>
<feature type="domain" description="Thymidylate kinase-like" evidence="10">
    <location>
        <begin position="9"/>
        <end position="183"/>
    </location>
</feature>
<dbReference type="OrthoDB" id="425602at2759"/>
<dbReference type="SUPFAM" id="SSF52540">
    <property type="entry name" value="P-loop containing nucleoside triphosphate hydrolases"/>
    <property type="match status" value="1"/>
</dbReference>
<evidence type="ECO:0000256" key="2">
    <source>
        <dbReference type="ARBA" id="ARBA00009776"/>
    </source>
</evidence>
<reference evidence="11" key="1">
    <citation type="submission" date="2022-11" db="UniProtKB">
        <authorList>
            <consortium name="EnsemblMetazoa"/>
        </authorList>
    </citation>
    <scope>IDENTIFICATION</scope>
</reference>
<evidence type="ECO:0000256" key="1">
    <source>
        <dbReference type="ARBA" id="ARBA00004992"/>
    </source>
</evidence>
<dbReference type="Gene3D" id="3.40.50.300">
    <property type="entry name" value="P-loop containing nucleotide triphosphate hydrolases"/>
    <property type="match status" value="1"/>
</dbReference>
<dbReference type="HAMAP" id="MF_00165">
    <property type="entry name" value="Thymidylate_kinase"/>
    <property type="match status" value="1"/>
</dbReference>
<dbReference type="GeneID" id="119723942"/>
<evidence type="ECO:0000256" key="7">
    <source>
        <dbReference type="ARBA" id="ARBA00022741"/>
    </source>
</evidence>
<evidence type="ECO:0000256" key="4">
    <source>
        <dbReference type="ARBA" id="ARBA00017144"/>
    </source>
</evidence>
<keyword evidence="8" id="KW-0418">Kinase</keyword>
<comment type="similarity">
    <text evidence="2">Belongs to the thymidylate kinase family.</text>
</comment>